<evidence type="ECO:0000313" key="2">
    <source>
        <dbReference type="Proteomes" id="UP001529510"/>
    </source>
</evidence>
<organism evidence="1 2">
    <name type="scientific">Cirrhinus mrigala</name>
    <name type="common">Mrigala</name>
    <dbReference type="NCBI Taxonomy" id="683832"/>
    <lineage>
        <taxon>Eukaryota</taxon>
        <taxon>Metazoa</taxon>
        <taxon>Chordata</taxon>
        <taxon>Craniata</taxon>
        <taxon>Vertebrata</taxon>
        <taxon>Euteleostomi</taxon>
        <taxon>Actinopterygii</taxon>
        <taxon>Neopterygii</taxon>
        <taxon>Teleostei</taxon>
        <taxon>Ostariophysi</taxon>
        <taxon>Cypriniformes</taxon>
        <taxon>Cyprinidae</taxon>
        <taxon>Labeoninae</taxon>
        <taxon>Labeonini</taxon>
        <taxon>Cirrhinus</taxon>
    </lineage>
</organism>
<reference evidence="1 2" key="1">
    <citation type="submission" date="2024-05" db="EMBL/GenBank/DDBJ databases">
        <title>Genome sequencing and assembly of Indian major carp, Cirrhinus mrigala (Hamilton, 1822).</title>
        <authorList>
            <person name="Mohindra V."/>
            <person name="Chowdhury L.M."/>
            <person name="Lal K."/>
            <person name="Jena J.K."/>
        </authorList>
    </citation>
    <scope>NUCLEOTIDE SEQUENCE [LARGE SCALE GENOMIC DNA]</scope>
    <source>
        <strain evidence="1">CM1030</strain>
        <tissue evidence="1">Blood</tissue>
    </source>
</reference>
<keyword evidence="2" id="KW-1185">Reference proteome</keyword>
<gene>
    <name evidence="1" type="ORF">M9458_046033</name>
</gene>
<dbReference type="EMBL" id="JAMKFB020000023">
    <property type="protein sequence ID" value="KAL0157957.1"/>
    <property type="molecule type" value="Genomic_DNA"/>
</dbReference>
<name>A0ABD0N8L9_CIRMR</name>
<dbReference type="Proteomes" id="UP001529510">
    <property type="component" value="Unassembled WGS sequence"/>
</dbReference>
<sequence length="54" mass="6176">MLSRHHNDSKGHVICPWTMSPLLGSPVLLECCICNGPFITYGHEEAWQPRQRTQ</sequence>
<evidence type="ECO:0000313" key="1">
    <source>
        <dbReference type="EMBL" id="KAL0157957.1"/>
    </source>
</evidence>
<feature type="non-terminal residue" evidence="1">
    <location>
        <position position="54"/>
    </location>
</feature>
<dbReference type="AlphaFoldDB" id="A0ABD0N8L9"/>
<accession>A0ABD0N8L9</accession>
<protein>
    <submittedName>
        <fullName evidence="1">Uncharacterized protein</fullName>
    </submittedName>
</protein>
<proteinExistence type="predicted"/>
<comment type="caution">
    <text evidence="1">The sequence shown here is derived from an EMBL/GenBank/DDBJ whole genome shotgun (WGS) entry which is preliminary data.</text>
</comment>